<dbReference type="InterPro" id="IPR035414">
    <property type="entry name" value="Peptidase_M1_pepN_Ig-like"/>
</dbReference>
<dbReference type="PANTHER" id="PTHR46322">
    <property type="entry name" value="PUROMYCIN-SENSITIVE AMINOPEPTIDASE"/>
    <property type="match status" value="1"/>
</dbReference>
<dbReference type="GO" id="GO:0008270">
    <property type="term" value="F:zinc ion binding"/>
    <property type="evidence" value="ECO:0007669"/>
    <property type="project" value="InterPro"/>
</dbReference>
<dbReference type="Gene3D" id="1.10.390.10">
    <property type="entry name" value="Neutral Protease Domain 2"/>
    <property type="match status" value="1"/>
</dbReference>
<dbReference type="AlphaFoldDB" id="R0EQ44"/>
<dbReference type="STRING" id="1292034.OR37_00477"/>
<dbReference type="Pfam" id="PF17432">
    <property type="entry name" value="DUF3458_C"/>
    <property type="match status" value="1"/>
</dbReference>
<dbReference type="Gene3D" id="2.60.40.1730">
    <property type="entry name" value="tricorn interacting facor f3 domain"/>
    <property type="match status" value="1"/>
</dbReference>
<dbReference type="Gene3D" id="2.60.40.1840">
    <property type="match status" value="1"/>
</dbReference>
<dbReference type="InterPro" id="IPR014782">
    <property type="entry name" value="Peptidase_M1_dom"/>
</dbReference>
<evidence type="ECO:0000256" key="1">
    <source>
        <dbReference type="ARBA" id="ARBA00022438"/>
    </source>
</evidence>
<evidence type="ECO:0000259" key="3">
    <source>
        <dbReference type="Pfam" id="PF01433"/>
    </source>
</evidence>
<dbReference type="GO" id="GO:0006508">
    <property type="term" value="P:proteolysis"/>
    <property type="evidence" value="ECO:0007669"/>
    <property type="project" value="UniProtKB-UniRule"/>
</dbReference>
<organism evidence="7 8">
    <name type="scientific">Caulobacter vibrioides OR37</name>
    <dbReference type="NCBI Taxonomy" id="1292034"/>
    <lineage>
        <taxon>Bacteria</taxon>
        <taxon>Pseudomonadati</taxon>
        <taxon>Pseudomonadota</taxon>
        <taxon>Alphaproteobacteria</taxon>
        <taxon>Caulobacterales</taxon>
        <taxon>Caulobacteraceae</taxon>
        <taxon>Caulobacter</taxon>
    </lineage>
</organism>
<keyword evidence="8" id="KW-1185">Reference proteome</keyword>
<dbReference type="GO" id="GO:0008237">
    <property type="term" value="F:metallopeptidase activity"/>
    <property type="evidence" value="ECO:0007669"/>
    <property type="project" value="UniProtKB-UniRule"/>
</dbReference>
<dbReference type="RefSeq" id="WP_004615557.1">
    <property type="nucleotide sequence ID" value="NZ_APMP01000001.1"/>
</dbReference>
<dbReference type="InterPro" id="IPR045357">
    <property type="entry name" value="Aminopeptidase_N-like_N"/>
</dbReference>
<dbReference type="EMBL" id="APMP01000001">
    <property type="protein sequence ID" value="ENZ83969.1"/>
    <property type="molecule type" value="Genomic_DNA"/>
</dbReference>
<feature type="domain" description="Peptidase M1 alanyl aminopeptidase C-terminal" evidence="5">
    <location>
        <begin position="539"/>
        <end position="861"/>
    </location>
</feature>
<dbReference type="InterPro" id="IPR037144">
    <property type="entry name" value="Peptidase_M1_pepN_C_sf"/>
</dbReference>
<keyword evidence="1 7" id="KW-0378">Hydrolase</keyword>
<reference evidence="7 8" key="1">
    <citation type="journal article" date="2013" name="Genome Announc.">
        <title>Draft Genome Sequence for Caulobacter sp. Strain OR37, a Bacterium Tolerant to Heavy Metals.</title>
        <authorList>
            <person name="Utturkar S.M."/>
            <person name="Bollmann A."/>
            <person name="Brzoska R.M."/>
            <person name="Klingeman D.M."/>
            <person name="Epstein S.E."/>
            <person name="Palumbo A.V."/>
            <person name="Brown S.D."/>
        </authorList>
    </citation>
    <scope>NUCLEOTIDE SEQUENCE [LARGE SCALE GENOMIC DNA]</scope>
    <source>
        <strain evidence="7 8">OR37</strain>
    </source>
</reference>
<keyword evidence="1 7" id="KW-0645">Protease</keyword>
<dbReference type="PATRIC" id="fig|1292034.3.peg.475"/>
<dbReference type="SUPFAM" id="SSF63737">
    <property type="entry name" value="Leukotriene A4 hydrolase N-terminal domain"/>
    <property type="match status" value="1"/>
</dbReference>
<dbReference type="Proteomes" id="UP000013063">
    <property type="component" value="Unassembled WGS sequence"/>
</dbReference>
<dbReference type="Pfam" id="PF01433">
    <property type="entry name" value="Peptidase_M1"/>
    <property type="match status" value="1"/>
</dbReference>
<dbReference type="EC" id="3.4.11.2" evidence="2"/>
<dbReference type="InterPro" id="IPR027268">
    <property type="entry name" value="Peptidase_M4/M1_CTD_sf"/>
</dbReference>
<keyword evidence="1 7" id="KW-0031">Aminopeptidase</keyword>
<dbReference type="InterPro" id="IPR042097">
    <property type="entry name" value="Aminopeptidase_N-like_N_sf"/>
</dbReference>
<dbReference type="PANTHER" id="PTHR46322:SF1">
    <property type="entry name" value="PUROMYCIN-SENSITIVE AMINOPEPTIDASE"/>
    <property type="match status" value="1"/>
</dbReference>
<proteinExistence type="predicted"/>
<evidence type="ECO:0000313" key="7">
    <source>
        <dbReference type="EMBL" id="ENZ83969.1"/>
    </source>
</evidence>
<dbReference type="NCBIfam" id="TIGR02414">
    <property type="entry name" value="pepN_proteo"/>
    <property type="match status" value="1"/>
</dbReference>
<dbReference type="Gene3D" id="1.25.50.10">
    <property type="entry name" value="Peptidase M1, alanyl aminopeptidase, C-terminal domain"/>
    <property type="match status" value="1"/>
</dbReference>
<dbReference type="SUPFAM" id="SSF55486">
    <property type="entry name" value="Metalloproteases ('zincins'), catalytic domain"/>
    <property type="match status" value="1"/>
</dbReference>
<sequence length="862" mass="96614">MNASAVVRLADYHPYPFHVPDLMLDIALDPKETRVRSVLRIERREAGGGEPLTLDGQDLEFVSAWLDGVPLDPSRFEATPDRFVLHAAPDAFTLELEVLIRPDQNPGKKGLFWHAGVLATQCEAEGFRQITYFPDRPDVMTRYQVRLEADAERFPVLLSNGDLVEEGVKGGRAFALWKDPYPKPSYIFAVMAGEFGIARDSWKTPSGREIKIAIHARPGEEGRCRFALEALKSALAWEERTFGLEYDLDLYNIVALDDYSGAQENKGLNLFGAEGVIADPAITTDEEFSLIQRIIGHEYFHNWTGNRVTCRDWFQLSLKEGLTRLRDQLFMEDVLEPGAFRIEQVKALRRNQFPEDDGPAAHPVQPDSFSEIENFYTNTIYEKGAEVLRMLRSLVGPEAFAATIREYLATFDGQAVTMEDLFDLFARRNGLDLGLFRKWLKQAGRPTLTARGAYDAAARRYTLTLSQTAPDKPGPGGPLHIPVKAALFARDGKRLCEPRLLELKAEARSFVFEDVAEAPIPSILREFTALVSLDLDLADADLAVLALRDDDPFVAWNSVQDLMIRAIRAMSREELAGRSGEPPEAVLDLVARLLEQAESAPMLTALKLALPDEPVLSEGLEEISLDGHMRARARLRQRLAERCGARLFALHEALGGLDPQDRSAQAIGRRSLRCACLDLMLGAGGDAAVRAALDQIEHGPSMTERFEALSLIAHVDSPARRVAFESFYQRYKDQPLVIDKWFKAYALSRAPDAIDEIMALEAHPAFDIRNTARVVAFYGSLFRQNRVTFHDPSGKGYRFLGDRLLMMDQMGGGRPSYFTPQLDQWRRHLEPRRGLMKAELERLAATPGITARLREVVERALV</sequence>
<evidence type="ECO:0000259" key="5">
    <source>
        <dbReference type="Pfam" id="PF17432"/>
    </source>
</evidence>
<dbReference type="InterPro" id="IPR038438">
    <property type="entry name" value="PepN_Ig-like_sf"/>
</dbReference>
<dbReference type="CDD" id="cd09600">
    <property type="entry name" value="M1_APN"/>
    <property type="match status" value="1"/>
</dbReference>
<protein>
    <recommendedName>
        <fullName evidence="2">Aminopeptidase N</fullName>
        <ecNumber evidence="2">3.4.11.2</ecNumber>
    </recommendedName>
</protein>
<accession>R0EQ44</accession>
<dbReference type="MEROPS" id="M01.005"/>
<dbReference type="Pfam" id="PF17900">
    <property type="entry name" value="Peptidase_M1_N"/>
    <property type="match status" value="1"/>
</dbReference>
<comment type="caution">
    <text evidence="7">The sequence shown here is derived from an EMBL/GenBank/DDBJ whole genome shotgun (WGS) entry which is preliminary data.</text>
</comment>
<feature type="domain" description="Peptidase M1 membrane alanine aminopeptidase" evidence="3">
    <location>
        <begin position="226"/>
        <end position="435"/>
    </location>
</feature>
<dbReference type="InterPro" id="IPR024601">
    <property type="entry name" value="Peptidase_M1_pepN_C"/>
</dbReference>
<evidence type="ECO:0000256" key="2">
    <source>
        <dbReference type="NCBIfam" id="TIGR02414"/>
    </source>
</evidence>
<dbReference type="Pfam" id="PF11940">
    <property type="entry name" value="DUF3458"/>
    <property type="match status" value="1"/>
</dbReference>
<evidence type="ECO:0000259" key="6">
    <source>
        <dbReference type="Pfam" id="PF17900"/>
    </source>
</evidence>
<dbReference type="GO" id="GO:0016285">
    <property type="term" value="F:alanyl aminopeptidase activity"/>
    <property type="evidence" value="ECO:0007669"/>
    <property type="project" value="UniProtKB-EC"/>
</dbReference>
<evidence type="ECO:0000313" key="8">
    <source>
        <dbReference type="Proteomes" id="UP000013063"/>
    </source>
</evidence>
<name>R0EQ44_CAUVI</name>
<dbReference type="Gene3D" id="3.30.2010.30">
    <property type="match status" value="1"/>
</dbReference>
<feature type="domain" description="Aminopeptidase N-like N-terminal" evidence="6">
    <location>
        <begin position="50"/>
        <end position="186"/>
    </location>
</feature>
<feature type="domain" description="Peptidase M1 alanyl aminopeptidase Ig-like fold" evidence="4">
    <location>
        <begin position="444"/>
        <end position="534"/>
    </location>
</feature>
<dbReference type="InterPro" id="IPR012779">
    <property type="entry name" value="Peptidase_M1_pepN"/>
</dbReference>
<dbReference type="eggNOG" id="COG0308">
    <property type="taxonomic scope" value="Bacteria"/>
</dbReference>
<gene>
    <name evidence="7" type="ORF">OR37_00477</name>
</gene>
<evidence type="ECO:0000259" key="4">
    <source>
        <dbReference type="Pfam" id="PF11940"/>
    </source>
</evidence>